<dbReference type="RefSeq" id="WP_214215076.1">
    <property type="nucleotide sequence ID" value="NZ_JABBFO010000011.1"/>
</dbReference>
<proteinExistence type="predicted"/>
<accession>A0ABS5T6I7</accession>
<gene>
    <name evidence="1" type="ORF">HGT73_11355</name>
</gene>
<reference evidence="1 2" key="1">
    <citation type="submission" date="2020-04" db="EMBL/GenBank/DDBJ databases">
        <title>Genome sequencing of Rosenbergiella species.</title>
        <authorList>
            <person name="Alvarez-Perez S."/>
            <person name="Lievens B."/>
        </authorList>
    </citation>
    <scope>NUCLEOTIDE SEQUENCE [LARGE SCALE GENOMIC DNA]</scope>
    <source>
        <strain evidence="1 2">CdVSA20.1</strain>
    </source>
</reference>
<comment type="caution">
    <text evidence="1">The sequence shown here is derived from an EMBL/GenBank/DDBJ whole genome shotgun (WGS) entry which is preliminary data.</text>
</comment>
<organism evidence="1 2">
    <name type="scientific">Rosenbergiella australiborealis</name>
    <dbReference type="NCBI Taxonomy" id="1544696"/>
    <lineage>
        <taxon>Bacteria</taxon>
        <taxon>Pseudomonadati</taxon>
        <taxon>Pseudomonadota</taxon>
        <taxon>Gammaproteobacteria</taxon>
        <taxon>Enterobacterales</taxon>
        <taxon>Erwiniaceae</taxon>
        <taxon>Rosenbergiella</taxon>
    </lineage>
</organism>
<evidence type="ECO:0000313" key="1">
    <source>
        <dbReference type="EMBL" id="MBT0727960.1"/>
    </source>
</evidence>
<evidence type="ECO:0008006" key="3">
    <source>
        <dbReference type="Google" id="ProtNLM"/>
    </source>
</evidence>
<dbReference type="EMBL" id="JABBFO010000011">
    <property type="protein sequence ID" value="MBT0727960.1"/>
    <property type="molecule type" value="Genomic_DNA"/>
</dbReference>
<name>A0ABS5T6I7_9GAMM</name>
<sequence>MNQRLIVIVSIILLLSGILGIYFSDSDSTSVEQEPQTPHITYYVTNRVMAAGEMVTKDDYEEKTEDLEEGAPVPEKVEDVVGYYLTESVDVGTKLVPSLLTKDKPEYNTNNQHFRFTINLNKRYVNNINGLLPGALVDVYLRFESPKREHDNKSTIYRGESVVRIVKIFKNKKLLTPALKGRMPPADDETSNFTTSRLLDNNEDYSVDIELSRADLKKIYQIDNKYEMIIFPADARITDKKNESIIKKGSK</sequence>
<dbReference type="Proteomes" id="UP000786875">
    <property type="component" value="Unassembled WGS sequence"/>
</dbReference>
<protein>
    <recommendedName>
        <fullName evidence="3">Pilus assembly protein CpaB</fullName>
    </recommendedName>
</protein>
<keyword evidence="2" id="KW-1185">Reference proteome</keyword>
<evidence type="ECO:0000313" key="2">
    <source>
        <dbReference type="Proteomes" id="UP000786875"/>
    </source>
</evidence>